<keyword evidence="1" id="KW-0812">Transmembrane</keyword>
<evidence type="ECO:0000256" key="1">
    <source>
        <dbReference type="SAM" id="Phobius"/>
    </source>
</evidence>
<dbReference type="RefSeq" id="WP_170834595.1">
    <property type="nucleotide sequence ID" value="NZ_FNWO01000014.1"/>
</dbReference>
<protein>
    <submittedName>
        <fullName evidence="2">Uncharacterized protein</fullName>
    </submittedName>
</protein>
<dbReference type="AlphaFoldDB" id="A0A1H6J3Z5"/>
<evidence type="ECO:0000313" key="3">
    <source>
        <dbReference type="Proteomes" id="UP000182983"/>
    </source>
</evidence>
<evidence type="ECO:0000313" key="2">
    <source>
        <dbReference type="EMBL" id="SEH56650.1"/>
    </source>
</evidence>
<proteinExistence type="predicted"/>
<sequence length="50" mass="5436">MTLSVQDITLAAILFMALAAAVILFSAWRHAVRIERAAQKNDDSHLSPAT</sequence>
<keyword evidence="3" id="KW-1185">Reference proteome</keyword>
<dbReference type="Proteomes" id="UP000182983">
    <property type="component" value="Unassembled WGS sequence"/>
</dbReference>
<gene>
    <name evidence="2" type="ORF">SAMN04244559_02983</name>
</gene>
<accession>A0A1H6J3Z5</accession>
<name>A0A1H6J3Z5_MAGFU</name>
<dbReference type="EMBL" id="FNWO01000014">
    <property type="protein sequence ID" value="SEH56650.1"/>
    <property type="molecule type" value="Genomic_DNA"/>
</dbReference>
<keyword evidence="1" id="KW-0472">Membrane</keyword>
<feature type="transmembrane region" description="Helical" evidence="1">
    <location>
        <begin position="6"/>
        <end position="28"/>
    </location>
</feature>
<organism evidence="2 3">
    <name type="scientific">Magnetospirillum fulvum</name>
    <name type="common">Rhodospirillum fulvum</name>
    <dbReference type="NCBI Taxonomy" id="1082"/>
    <lineage>
        <taxon>Bacteria</taxon>
        <taxon>Pseudomonadati</taxon>
        <taxon>Pseudomonadota</taxon>
        <taxon>Alphaproteobacteria</taxon>
        <taxon>Rhodospirillales</taxon>
        <taxon>Rhodospirillaceae</taxon>
        <taxon>Magnetospirillum</taxon>
    </lineage>
</organism>
<reference evidence="3" key="1">
    <citation type="submission" date="2016-10" db="EMBL/GenBank/DDBJ databases">
        <authorList>
            <person name="Varghese N."/>
            <person name="Submissions S."/>
        </authorList>
    </citation>
    <scope>NUCLEOTIDE SEQUENCE [LARGE SCALE GENOMIC DNA]</scope>
    <source>
        <strain evidence="3">DSM 13234</strain>
    </source>
</reference>
<keyword evidence="1" id="KW-1133">Transmembrane helix</keyword>